<gene>
    <name evidence="1" type="ORF">FJQ98_18485</name>
</gene>
<dbReference type="RefSeq" id="WP_053596541.1">
    <property type="nucleotide sequence ID" value="NZ_CP067341.1"/>
</dbReference>
<reference evidence="1 2" key="1">
    <citation type="submission" date="2020-01" db="EMBL/GenBank/DDBJ databases">
        <authorList>
            <person name="Liu G."/>
            <person name="Liu B."/>
        </authorList>
    </citation>
    <scope>NUCLEOTIDE SEQUENCE [LARGE SCALE GENOMIC DNA]</scope>
    <source>
        <strain evidence="1 2">FJAT-51161</strain>
    </source>
</reference>
<dbReference type="EMBL" id="CP067341">
    <property type="protein sequence ID" value="QQP11194.1"/>
    <property type="molecule type" value="Genomic_DNA"/>
</dbReference>
<evidence type="ECO:0000313" key="2">
    <source>
        <dbReference type="Proteomes" id="UP000596049"/>
    </source>
</evidence>
<dbReference type="Proteomes" id="UP000596049">
    <property type="component" value="Chromosome"/>
</dbReference>
<accession>A0ABX7ASH8</accession>
<evidence type="ECO:0000313" key="1">
    <source>
        <dbReference type="EMBL" id="QQP11194.1"/>
    </source>
</evidence>
<dbReference type="InterPro" id="IPR016630">
    <property type="entry name" value="UCP015278"/>
</dbReference>
<dbReference type="Pfam" id="PF10004">
    <property type="entry name" value="DUF2247"/>
    <property type="match status" value="1"/>
</dbReference>
<keyword evidence="2" id="KW-1185">Reference proteome</keyword>
<sequence>MYKIEIIKKNGFNCNWTTLFIGRQFKLISSLEVTNYAVEYLENNPNVNNGFILELAWEQVEDKVDDLLEKIISDSSPEGMTKEYHKWLYSIIKEVYNNSSAENVFQEIENIFFMFNTPQNMYDFFRKVSDAFYYPSDSKHTIKELIEEFLNAEKQLIIK</sequence>
<organism evidence="1 2">
    <name type="scientific">Lysinibacillus agricola</name>
    <dbReference type="NCBI Taxonomy" id="2590012"/>
    <lineage>
        <taxon>Bacteria</taxon>
        <taxon>Bacillati</taxon>
        <taxon>Bacillota</taxon>
        <taxon>Bacilli</taxon>
        <taxon>Bacillales</taxon>
        <taxon>Bacillaceae</taxon>
        <taxon>Lysinibacillus</taxon>
    </lineage>
</organism>
<protein>
    <submittedName>
        <fullName evidence="1">DUF2247 family protein</fullName>
    </submittedName>
</protein>
<proteinExistence type="predicted"/>
<name>A0ABX7ASH8_9BACI</name>